<dbReference type="Proteomes" id="UP001247805">
    <property type="component" value="Unassembled WGS sequence"/>
</dbReference>
<evidence type="ECO:0000313" key="1">
    <source>
        <dbReference type="EMBL" id="MDU0354520.1"/>
    </source>
</evidence>
<reference evidence="1 2" key="1">
    <citation type="submission" date="2023-10" db="EMBL/GenBank/DDBJ databases">
        <title>Glaciecola aquimarina strain GGW-M5 nov., isolated from a coastal seawater.</title>
        <authorList>
            <person name="Bayburt H."/>
            <person name="Kim J.M."/>
            <person name="Choi B.J."/>
            <person name="Jeon C.O."/>
        </authorList>
    </citation>
    <scope>NUCLEOTIDE SEQUENCE [LARGE SCALE GENOMIC DNA]</scope>
    <source>
        <strain evidence="1 2">KCTC 32108</strain>
    </source>
</reference>
<dbReference type="RefSeq" id="WP_316026114.1">
    <property type="nucleotide sequence ID" value="NZ_JAWDIO010000002.1"/>
</dbReference>
<name>A0ABU3SWX4_9ALTE</name>
<sequence length="46" mass="5431">MIGSVFSSNQPWMKVLERGFTLEVMLKDAIYNNNKFDDNHLFITHE</sequence>
<dbReference type="EMBL" id="JAWDIO010000002">
    <property type="protein sequence ID" value="MDU0354520.1"/>
    <property type="molecule type" value="Genomic_DNA"/>
</dbReference>
<proteinExistence type="predicted"/>
<comment type="caution">
    <text evidence="1">The sequence shown here is derived from an EMBL/GenBank/DDBJ whole genome shotgun (WGS) entry which is preliminary data.</text>
</comment>
<accession>A0ABU3SWX4</accession>
<organism evidence="1 2">
    <name type="scientific">Paraglaciecola aquimarina</name>
    <dbReference type="NCBI Taxonomy" id="1235557"/>
    <lineage>
        <taxon>Bacteria</taxon>
        <taxon>Pseudomonadati</taxon>
        <taxon>Pseudomonadota</taxon>
        <taxon>Gammaproteobacteria</taxon>
        <taxon>Alteromonadales</taxon>
        <taxon>Alteromonadaceae</taxon>
        <taxon>Paraglaciecola</taxon>
    </lineage>
</organism>
<evidence type="ECO:0000313" key="2">
    <source>
        <dbReference type="Proteomes" id="UP001247805"/>
    </source>
</evidence>
<protein>
    <submittedName>
        <fullName evidence="1">Uncharacterized protein</fullName>
    </submittedName>
</protein>
<keyword evidence="2" id="KW-1185">Reference proteome</keyword>
<gene>
    <name evidence="1" type="ORF">RS130_11755</name>
</gene>